<evidence type="ECO:0000256" key="1">
    <source>
        <dbReference type="SAM" id="MobiDB-lite"/>
    </source>
</evidence>
<evidence type="ECO:0000313" key="2">
    <source>
        <dbReference type="EMBL" id="CAH2238216.1"/>
    </source>
</evidence>
<accession>A0A8S4RQ13</accession>
<protein>
    <submittedName>
        <fullName evidence="2">Jg11498 protein</fullName>
    </submittedName>
</protein>
<feature type="region of interest" description="Disordered" evidence="1">
    <location>
        <begin position="24"/>
        <end position="54"/>
    </location>
</feature>
<comment type="caution">
    <text evidence="2">The sequence shown here is derived from an EMBL/GenBank/DDBJ whole genome shotgun (WGS) entry which is preliminary data.</text>
</comment>
<sequence>MTWIAGDGQQLELEVCGRARAAHWAGGGGKGARRHSAVGARSTRLSAPSASPAARPRLLCRRSGAVQHAPRARPRAALPRPRRLRAPLVTRNARDYAFYVYSPECKYLWMSVFSCLDWL</sequence>
<dbReference type="EMBL" id="CAKXAJ010025329">
    <property type="protein sequence ID" value="CAH2238216.1"/>
    <property type="molecule type" value="Genomic_DNA"/>
</dbReference>
<name>A0A8S4RQ13_9NEOP</name>
<reference evidence="2" key="1">
    <citation type="submission" date="2022-03" db="EMBL/GenBank/DDBJ databases">
        <authorList>
            <person name="Lindestad O."/>
        </authorList>
    </citation>
    <scope>NUCLEOTIDE SEQUENCE</scope>
</reference>
<gene>
    <name evidence="2" type="primary">jg11498</name>
    <name evidence="2" type="ORF">PAEG_LOCUS15356</name>
</gene>
<proteinExistence type="predicted"/>
<dbReference type="AlphaFoldDB" id="A0A8S4RQ13"/>
<dbReference type="Proteomes" id="UP000838756">
    <property type="component" value="Unassembled WGS sequence"/>
</dbReference>
<evidence type="ECO:0000313" key="3">
    <source>
        <dbReference type="Proteomes" id="UP000838756"/>
    </source>
</evidence>
<organism evidence="2 3">
    <name type="scientific">Pararge aegeria aegeria</name>
    <dbReference type="NCBI Taxonomy" id="348720"/>
    <lineage>
        <taxon>Eukaryota</taxon>
        <taxon>Metazoa</taxon>
        <taxon>Ecdysozoa</taxon>
        <taxon>Arthropoda</taxon>
        <taxon>Hexapoda</taxon>
        <taxon>Insecta</taxon>
        <taxon>Pterygota</taxon>
        <taxon>Neoptera</taxon>
        <taxon>Endopterygota</taxon>
        <taxon>Lepidoptera</taxon>
        <taxon>Glossata</taxon>
        <taxon>Ditrysia</taxon>
        <taxon>Papilionoidea</taxon>
        <taxon>Nymphalidae</taxon>
        <taxon>Satyrinae</taxon>
        <taxon>Satyrini</taxon>
        <taxon>Parargina</taxon>
        <taxon>Pararge</taxon>
    </lineage>
</organism>
<feature type="compositionally biased region" description="Low complexity" evidence="1">
    <location>
        <begin position="40"/>
        <end position="54"/>
    </location>
</feature>
<dbReference type="OrthoDB" id="7479755at2759"/>
<keyword evidence="3" id="KW-1185">Reference proteome</keyword>